<dbReference type="InterPro" id="IPR029009">
    <property type="entry name" value="ASB_dom_sf"/>
</dbReference>
<evidence type="ECO:0000256" key="5">
    <source>
        <dbReference type="ARBA" id="ARBA00022485"/>
    </source>
</evidence>
<evidence type="ECO:0000256" key="10">
    <source>
        <dbReference type="ARBA" id="ARBA00049406"/>
    </source>
</evidence>
<comment type="cofactor">
    <cofactor evidence="1 12">
        <name>[4Fe-4S] cluster</name>
        <dbReference type="ChEBI" id="CHEBI:49883"/>
    </cofactor>
</comment>
<dbReference type="RefSeq" id="WP_006595350.1">
    <property type="nucleotide sequence ID" value="NZ_LR134266.1"/>
</dbReference>
<dbReference type="PROSITE" id="PS51671">
    <property type="entry name" value="ACT"/>
    <property type="match status" value="1"/>
</dbReference>
<evidence type="ECO:0000313" key="14">
    <source>
        <dbReference type="EMBL" id="VED68111.1"/>
    </source>
</evidence>
<evidence type="ECO:0000256" key="2">
    <source>
        <dbReference type="ARBA" id="ARBA00004742"/>
    </source>
</evidence>
<dbReference type="SUPFAM" id="SSF143548">
    <property type="entry name" value="Serine metabolism enzymes domain"/>
    <property type="match status" value="1"/>
</dbReference>
<evidence type="ECO:0000259" key="13">
    <source>
        <dbReference type="PROSITE" id="PS51671"/>
    </source>
</evidence>
<evidence type="ECO:0000256" key="1">
    <source>
        <dbReference type="ARBA" id="ARBA00001966"/>
    </source>
</evidence>
<keyword evidence="5 11" id="KW-0004">4Fe-4S</keyword>
<reference evidence="14 15" key="1">
    <citation type="submission" date="2018-12" db="EMBL/GenBank/DDBJ databases">
        <authorList>
            <consortium name="Pathogen Informatics"/>
        </authorList>
    </citation>
    <scope>NUCLEOTIDE SEQUENCE [LARGE SCALE GENOMIC DNA]</scope>
    <source>
        <strain evidence="14 15">NCTC3166</strain>
    </source>
</reference>
<keyword evidence="8 11" id="KW-0411">Iron-sulfur</keyword>
<dbReference type="GO" id="GO:0006094">
    <property type="term" value="P:gluconeogenesis"/>
    <property type="evidence" value="ECO:0007669"/>
    <property type="project" value="UniProtKB-UniRule"/>
</dbReference>
<dbReference type="Pfam" id="PF01842">
    <property type="entry name" value="ACT"/>
    <property type="match status" value="1"/>
</dbReference>
<dbReference type="GO" id="GO:0046872">
    <property type="term" value="F:metal ion binding"/>
    <property type="evidence" value="ECO:0007669"/>
    <property type="project" value="UniProtKB-UniRule"/>
</dbReference>
<evidence type="ECO:0000256" key="8">
    <source>
        <dbReference type="ARBA" id="ARBA00023014"/>
    </source>
</evidence>
<dbReference type="InterPro" id="IPR045865">
    <property type="entry name" value="ACT-like_dom_sf"/>
</dbReference>
<keyword evidence="9 11" id="KW-0456">Lyase</keyword>
<evidence type="ECO:0000256" key="4">
    <source>
        <dbReference type="ARBA" id="ARBA00022432"/>
    </source>
</evidence>
<dbReference type="GO" id="GO:0051539">
    <property type="term" value="F:4 iron, 4 sulfur cluster binding"/>
    <property type="evidence" value="ECO:0007669"/>
    <property type="project" value="UniProtKB-UniRule"/>
</dbReference>
<keyword evidence="4 11" id="KW-0312">Gluconeogenesis</keyword>
<dbReference type="GeneID" id="93922746"/>
<comment type="catalytic activity">
    <reaction evidence="10 11 12">
        <text>L-serine = pyruvate + NH4(+)</text>
        <dbReference type="Rhea" id="RHEA:19169"/>
        <dbReference type="ChEBI" id="CHEBI:15361"/>
        <dbReference type="ChEBI" id="CHEBI:28938"/>
        <dbReference type="ChEBI" id="CHEBI:33384"/>
        <dbReference type="EC" id="4.3.1.17"/>
    </reaction>
</comment>
<dbReference type="NCBIfam" id="TIGR00719">
    <property type="entry name" value="sda_beta"/>
    <property type="match status" value="1"/>
</dbReference>
<evidence type="ECO:0000256" key="11">
    <source>
        <dbReference type="PIRNR" id="PIRNR036692"/>
    </source>
</evidence>
<dbReference type="UniPathway" id="UPA00138"/>
<dbReference type="FunFam" id="3.30.1330.90:FF:000004">
    <property type="entry name" value="L-serine dehydratase, iron-sulfur-dependent subunit beta"/>
    <property type="match status" value="1"/>
</dbReference>
<keyword evidence="15" id="KW-1185">Reference proteome</keyword>
<dbReference type="InterPro" id="IPR005131">
    <property type="entry name" value="Ser_deHydtase_bsu"/>
</dbReference>
<dbReference type="InterPro" id="IPR051318">
    <property type="entry name" value="Fe-S_L-Ser"/>
</dbReference>
<organism evidence="14 15">
    <name type="scientific">Streptococcus viridans</name>
    <dbReference type="NCBI Taxonomy" id="78535"/>
    <lineage>
        <taxon>Bacteria</taxon>
        <taxon>Bacillati</taxon>
        <taxon>Bacillota</taxon>
        <taxon>Bacilli</taxon>
        <taxon>Lactobacillales</taxon>
        <taxon>Streptococcaceae</taxon>
        <taxon>Streptococcus</taxon>
    </lineage>
</organism>
<dbReference type="InterPro" id="IPR002912">
    <property type="entry name" value="ACT_dom"/>
</dbReference>
<keyword evidence="6 11" id="KW-0479">Metal-binding</keyword>
<evidence type="ECO:0000256" key="12">
    <source>
        <dbReference type="RuleBase" id="RU366059"/>
    </source>
</evidence>
<evidence type="ECO:0000313" key="15">
    <source>
        <dbReference type="Proteomes" id="UP000270025"/>
    </source>
</evidence>
<dbReference type="Pfam" id="PF03315">
    <property type="entry name" value="SDH_beta"/>
    <property type="match status" value="1"/>
</dbReference>
<dbReference type="EMBL" id="LR134266">
    <property type="protein sequence ID" value="VED68111.1"/>
    <property type="molecule type" value="Genomic_DNA"/>
</dbReference>
<proteinExistence type="inferred from homology"/>
<evidence type="ECO:0000256" key="6">
    <source>
        <dbReference type="ARBA" id="ARBA00022723"/>
    </source>
</evidence>
<gene>
    <name evidence="14" type="primary">sdaAB</name>
    <name evidence="14" type="ORF">NCTC3166_01950</name>
</gene>
<dbReference type="CDD" id="cd04903">
    <property type="entry name" value="ACT_LSD"/>
    <property type="match status" value="1"/>
</dbReference>
<dbReference type="Proteomes" id="UP000270025">
    <property type="component" value="Chromosome"/>
</dbReference>
<dbReference type="InterPro" id="IPR004643">
    <property type="entry name" value="Fe-S_L-Ser_bsu"/>
</dbReference>
<dbReference type="PIRSF" id="PIRSF036692">
    <property type="entry name" value="SDH_B"/>
    <property type="match status" value="1"/>
</dbReference>
<dbReference type="Gene3D" id="3.30.70.260">
    <property type="match status" value="1"/>
</dbReference>
<accession>A0A3S4M4D1</accession>
<dbReference type="PANTHER" id="PTHR30182">
    <property type="entry name" value="L-SERINE DEHYDRATASE"/>
    <property type="match status" value="1"/>
</dbReference>
<evidence type="ECO:0000256" key="9">
    <source>
        <dbReference type="ARBA" id="ARBA00023239"/>
    </source>
</evidence>
<evidence type="ECO:0000256" key="3">
    <source>
        <dbReference type="ARBA" id="ARBA00008636"/>
    </source>
</evidence>
<name>A0A3S4M4D1_9STRE</name>
<dbReference type="FunFam" id="3.30.70.260:FF:000008">
    <property type="entry name" value="D-3-phosphoglycerate dehydrogenase, chloroplastic"/>
    <property type="match status" value="1"/>
</dbReference>
<protein>
    <recommendedName>
        <fullName evidence="11">L-serine deaminase</fullName>
    </recommendedName>
</protein>
<comment type="pathway">
    <text evidence="2 11">Carbohydrate biosynthesis; gluconeogenesis.</text>
</comment>
<dbReference type="Gene3D" id="3.30.1330.90">
    <property type="entry name" value="D-3-phosphoglycerate dehydrogenase, domain 3"/>
    <property type="match status" value="1"/>
</dbReference>
<keyword evidence="7 11" id="KW-0408">Iron</keyword>
<comment type="similarity">
    <text evidence="3 11 12">Belongs to the iron-sulfur dependent L-serine dehydratase family.</text>
</comment>
<evidence type="ECO:0000256" key="7">
    <source>
        <dbReference type="ARBA" id="ARBA00023004"/>
    </source>
</evidence>
<dbReference type="AlphaFoldDB" id="A0A3S4M4D1"/>
<dbReference type="KEGG" id="svf:NCTC3166_01950"/>
<dbReference type="SUPFAM" id="SSF55021">
    <property type="entry name" value="ACT-like"/>
    <property type="match status" value="1"/>
</dbReference>
<dbReference type="GO" id="GO:0003941">
    <property type="term" value="F:L-serine ammonia-lyase activity"/>
    <property type="evidence" value="ECO:0007669"/>
    <property type="project" value="UniProtKB-UniRule"/>
</dbReference>
<feature type="domain" description="ACT" evidence="13">
    <location>
        <begin position="152"/>
        <end position="223"/>
    </location>
</feature>
<sequence length="223" mass="24396">MNSLKFQSVFDIIGPVMIGPSSSHTAGAVRIGKIVSSIFGEDPTEVEFQLFNSFAKTYRGHGTDLALVAGILGMDTDDPRIPNSLEIAHERGIRIVWSIQKESNAPHPNTTTITVKNDHKTISVTGISIGGGNIQVTELNGFAISLNMNTPTIIIVHQDVPGMIAHVTEALSRYDINIAQMNVTREKAGEKAIMIIEVDSRNCDEAIELIRQIPHLHNVNFFQ</sequence>
<dbReference type="PANTHER" id="PTHR30182:SF12">
    <property type="entry name" value="L-SERINE DEHYDRATASE, BETA CHAIN-RELATED"/>
    <property type="match status" value="1"/>
</dbReference>